<organism evidence="1 2">
    <name type="scientific">Dorcoceras hygrometricum</name>
    <dbReference type="NCBI Taxonomy" id="472368"/>
    <lineage>
        <taxon>Eukaryota</taxon>
        <taxon>Viridiplantae</taxon>
        <taxon>Streptophyta</taxon>
        <taxon>Embryophyta</taxon>
        <taxon>Tracheophyta</taxon>
        <taxon>Spermatophyta</taxon>
        <taxon>Magnoliopsida</taxon>
        <taxon>eudicotyledons</taxon>
        <taxon>Gunneridae</taxon>
        <taxon>Pentapetalae</taxon>
        <taxon>asterids</taxon>
        <taxon>lamiids</taxon>
        <taxon>Lamiales</taxon>
        <taxon>Gesneriaceae</taxon>
        <taxon>Didymocarpoideae</taxon>
        <taxon>Trichosporeae</taxon>
        <taxon>Loxocarpinae</taxon>
        <taxon>Dorcoceras</taxon>
    </lineage>
</organism>
<evidence type="ECO:0000313" key="1">
    <source>
        <dbReference type="EMBL" id="KZV36319.1"/>
    </source>
</evidence>
<sequence length="267" mass="29751">MLSTASPFSSYHVLFSFCFDSAFASIQLLLRFSFCLYLFFIVDRHLIWLLLLLFSTTDQTSHFCMRPVLFPSKRSNDQDSLLHNFSIRLHQTSMYATQLTASTAGLPHYRCDQDLRSVRGICCESGLRCDVVLISKSDVVLISKSDVILVSETRVCLEIGSELALADSSIGTVHPNPIFVDFRRFMPPFGARLIALSSSSLGLLIDTNLETGVAGFEEREVVAVFVCLRDCGPVVILFFNSFGFELVVAAKAVDLSWLLRLCCGEIC</sequence>
<evidence type="ECO:0000313" key="2">
    <source>
        <dbReference type="Proteomes" id="UP000250235"/>
    </source>
</evidence>
<proteinExistence type="predicted"/>
<accession>A0A2Z7BPD1</accession>
<name>A0A2Z7BPD1_9LAMI</name>
<protein>
    <submittedName>
        <fullName evidence="1">Uncharacterized protein</fullName>
    </submittedName>
</protein>
<dbReference type="AlphaFoldDB" id="A0A2Z7BPD1"/>
<keyword evidence="2" id="KW-1185">Reference proteome</keyword>
<reference evidence="1 2" key="1">
    <citation type="journal article" date="2015" name="Proc. Natl. Acad. Sci. U.S.A.">
        <title>The resurrection genome of Boea hygrometrica: A blueprint for survival of dehydration.</title>
        <authorList>
            <person name="Xiao L."/>
            <person name="Yang G."/>
            <person name="Zhang L."/>
            <person name="Yang X."/>
            <person name="Zhao S."/>
            <person name="Ji Z."/>
            <person name="Zhou Q."/>
            <person name="Hu M."/>
            <person name="Wang Y."/>
            <person name="Chen M."/>
            <person name="Xu Y."/>
            <person name="Jin H."/>
            <person name="Xiao X."/>
            <person name="Hu G."/>
            <person name="Bao F."/>
            <person name="Hu Y."/>
            <person name="Wan P."/>
            <person name="Li L."/>
            <person name="Deng X."/>
            <person name="Kuang T."/>
            <person name="Xiang C."/>
            <person name="Zhu J.K."/>
            <person name="Oliver M.J."/>
            <person name="He Y."/>
        </authorList>
    </citation>
    <scope>NUCLEOTIDE SEQUENCE [LARGE SCALE GENOMIC DNA]</scope>
    <source>
        <strain evidence="2">cv. XS01</strain>
    </source>
</reference>
<gene>
    <name evidence="1" type="ORF">F511_25419</name>
</gene>
<dbReference type="EMBL" id="KV003908">
    <property type="protein sequence ID" value="KZV36319.1"/>
    <property type="molecule type" value="Genomic_DNA"/>
</dbReference>
<dbReference type="Proteomes" id="UP000250235">
    <property type="component" value="Unassembled WGS sequence"/>
</dbReference>